<feature type="binding site" evidence="15">
    <location>
        <position position="106"/>
    </location>
    <ligand>
        <name>Zn(2+)</name>
        <dbReference type="ChEBI" id="CHEBI:29105"/>
        <label>2</label>
    </ligand>
</feature>
<feature type="binding site" evidence="15">
    <location>
        <position position="141"/>
    </location>
    <ligand>
        <name>Zn(2+)</name>
        <dbReference type="ChEBI" id="CHEBI:29105"/>
        <label>2</label>
    </ligand>
</feature>
<evidence type="ECO:0000256" key="11">
    <source>
        <dbReference type="ARBA" id="ARBA00023154"/>
    </source>
</evidence>
<feature type="binding site" evidence="15">
    <location>
        <position position="355"/>
    </location>
    <ligand>
        <name>Zn(2+)</name>
        <dbReference type="ChEBI" id="CHEBI:29105"/>
        <label>2</label>
    </ligand>
</feature>
<dbReference type="InterPro" id="IPR011650">
    <property type="entry name" value="Peptidase_M20_dimer"/>
</dbReference>
<evidence type="ECO:0000256" key="15">
    <source>
        <dbReference type="HAMAP-Rule" id="MF_01690"/>
    </source>
</evidence>
<evidence type="ECO:0000256" key="13">
    <source>
        <dbReference type="ARBA" id="ARBA00031891"/>
    </source>
</evidence>
<evidence type="ECO:0000256" key="1">
    <source>
        <dbReference type="ARBA" id="ARBA00005130"/>
    </source>
</evidence>
<keyword evidence="6 15" id="KW-0028">Amino-acid biosynthesis</keyword>
<dbReference type="RefSeq" id="WP_219936041.1">
    <property type="nucleotide sequence ID" value="NZ_JAGFNY010000001.1"/>
</dbReference>
<feature type="domain" description="Peptidase M20 dimerisation" evidence="16">
    <location>
        <begin position="182"/>
        <end position="285"/>
    </location>
</feature>
<sequence>MINLTKTQKLAQALIQRASVTPDDKGCQDIIEDLLKKASFNTVRLNSNGVTNLLALHGAASPFLLFLGHTDVVPAGNTEEWTYDPFDGFLEDLGDDVILHGRGTQDMKGSDAAMCMALCQFVVQNPNHKGTVGLLLTSNEEGDAVGGTPFVVEYLKEHNLIPDYCIVGEPSCSKEFGDTIKNGRRGSITAHITVKGVQGHVAYPDRCDNAAHHAGALIKALSETQWDEGSQFFPKSSFQVTNISCGTGAENVVPGSCYIMCNWRYSDLLNKELIERKVTSIVKDLKLDCDIRYVVNGLPFVTKGGELLDVLKEAISLHTKVNPSLSTAGGTSDGRFIAPLGTKVVEFGPLSTHIHKVNEAVSLNSLEKLKDIFVTTLEKLF</sequence>
<proteinExistence type="inferred from homology"/>
<evidence type="ECO:0000256" key="2">
    <source>
        <dbReference type="ARBA" id="ARBA00006746"/>
    </source>
</evidence>
<dbReference type="InterPro" id="IPR050072">
    <property type="entry name" value="Peptidase_M20A"/>
</dbReference>
<dbReference type="SUPFAM" id="SSF53187">
    <property type="entry name" value="Zn-dependent exopeptidases"/>
    <property type="match status" value="1"/>
</dbReference>
<comment type="subunit">
    <text evidence="3 15">Homodimer.</text>
</comment>
<keyword evidence="9 15" id="KW-0862">Zinc</keyword>
<dbReference type="Pfam" id="PF01546">
    <property type="entry name" value="Peptidase_M20"/>
    <property type="match status" value="1"/>
</dbReference>
<keyword evidence="18" id="KW-1185">Reference proteome</keyword>
<comment type="similarity">
    <text evidence="2 15">Belongs to the peptidase M20A family. DapE subfamily.</text>
</comment>
<dbReference type="PANTHER" id="PTHR43808">
    <property type="entry name" value="ACETYLORNITHINE DEACETYLASE"/>
    <property type="match status" value="1"/>
</dbReference>
<comment type="caution">
    <text evidence="17">The sequence shown here is derived from an EMBL/GenBank/DDBJ whole genome shotgun (WGS) entry which is preliminary data.</text>
</comment>
<feature type="binding site" evidence="15">
    <location>
        <position position="106"/>
    </location>
    <ligand>
        <name>Zn(2+)</name>
        <dbReference type="ChEBI" id="CHEBI:29105"/>
        <label>1</label>
    </ligand>
</feature>
<evidence type="ECO:0000256" key="3">
    <source>
        <dbReference type="ARBA" id="ARBA00011738"/>
    </source>
</evidence>
<evidence type="ECO:0000256" key="8">
    <source>
        <dbReference type="ARBA" id="ARBA00022801"/>
    </source>
</evidence>
<name>A0ABS7DDV7_9GAMM</name>
<dbReference type="PANTHER" id="PTHR43808:SF31">
    <property type="entry name" value="N-ACETYL-L-CITRULLINE DEACETYLASE"/>
    <property type="match status" value="1"/>
</dbReference>
<comment type="function">
    <text evidence="15">Catalyzes the hydrolysis of N-succinyl-L,L-diaminopimelic acid (SDAP), forming succinate and LL-2,6-diaminopimelate (DAP), an intermediate involved in the bacterial biosynthesis of lysine and meso-diaminopimelic acid, an essential component of bacterial cell walls.</text>
</comment>
<dbReference type="InterPro" id="IPR005941">
    <property type="entry name" value="DapE_proteobac"/>
</dbReference>
<organism evidence="17 18">
    <name type="scientific">Succinivibrio faecicola</name>
    <dbReference type="NCBI Taxonomy" id="2820300"/>
    <lineage>
        <taxon>Bacteria</taxon>
        <taxon>Pseudomonadati</taxon>
        <taxon>Pseudomonadota</taxon>
        <taxon>Gammaproteobacteria</taxon>
        <taxon>Aeromonadales</taxon>
        <taxon>Succinivibrionaceae</taxon>
        <taxon>Succinivibrio</taxon>
    </lineage>
</organism>
<dbReference type="EC" id="3.5.1.18" evidence="4 15"/>
<evidence type="ECO:0000256" key="9">
    <source>
        <dbReference type="ARBA" id="ARBA00022833"/>
    </source>
</evidence>
<dbReference type="SUPFAM" id="SSF55031">
    <property type="entry name" value="Bacterial exopeptidase dimerisation domain"/>
    <property type="match status" value="1"/>
</dbReference>
<keyword evidence="8 15" id="KW-0378">Hydrolase</keyword>
<dbReference type="InterPro" id="IPR002933">
    <property type="entry name" value="Peptidase_M20"/>
</dbReference>
<keyword evidence="11 15" id="KW-0457">Lysine biosynthesis</keyword>
<dbReference type="InterPro" id="IPR001261">
    <property type="entry name" value="ArgE/DapE_CS"/>
</dbReference>
<feature type="active site" evidence="15">
    <location>
        <position position="71"/>
    </location>
</feature>
<gene>
    <name evidence="15 17" type="primary">dapE</name>
    <name evidence="17" type="ORF">J5V48_01050</name>
</gene>
<feature type="active site" description="Proton acceptor" evidence="15">
    <location>
        <position position="140"/>
    </location>
</feature>
<dbReference type="NCBIfam" id="TIGR01246">
    <property type="entry name" value="dapE_proteo"/>
    <property type="match status" value="1"/>
</dbReference>
<dbReference type="PROSITE" id="PS00758">
    <property type="entry name" value="ARGE_DAPE_CPG2_1"/>
    <property type="match status" value="1"/>
</dbReference>
<dbReference type="Pfam" id="PF07687">
    <property type="entry name" value="M20_dimer"/>
    <property type="match status" value="1"/>
</dbReference>
<dbReference type="Gene3D" id="3.40.630.10">
    <property type="entry name" value="Zn peptidases"/>
    <property type="match status" value="2"/>
</dbReference>
<evidence type="ECO:0000256" key="7">
    <source>
        <dbReference type="ARBA" id="ARBA00022723"/>
    </source>
</evidence>
<comment type="catalytic activity">
    <reaction evidence="14 15">
        <text>N-succinyl-(2S,6S)-2,6-diaminopimelate + H2O = (2S,6S)-2,6-diaminopimelate + succinate</text>
        <dbReference type="Rhea" id="RHEA:22608"/>
        <dbReference type="ChEBI" id="CHEBI:15377"/>
        <dbReference type="ChEBI" id="CHEBI:30031"/>
        <dbReference type="ChEBI" id="CHEBI:57609"/>
        <dbReference type="ChEBI" id="CHEBI:58087"/>
        <dbReference type="EC" id="3.5.1.18"/>
    </reaction>
</comment>
<dbReference type="NCBIfam" id="NF009557">
    <property type="entry name" value="PRK13009.1"/>
    <property type="match status" value="1"/>
</dbReference>
<reference evidence="17 18" key="1">
    <citation type="submission" date="2021-03" db="EMBL/GenBank/DDBJ databases">
        <title>Succinivibrio sp. nov. isolated from feces of cow.</title>
        <authorList>
            <person name="Choi J.-Y."/>
        </authorList>
    </citation>
    <scope>NUCLEOTIDE SEQUENCE [LARGE SCALE GENOMIC DNA]</scope>
    <source>
        <strain evidence="17 18">AGMB01872</strain>
    </source>
</reference>
<evidence type="ECO:0000259" key="16">
    <source>
        <dbReference type="Pfam" id="PF07687"/>
    </source>
</evidence>
<dbReference type="EMBL" id="JAGFNY010000001">
    <property type="protein sequence ID" value="MBW7569482.1"/>
    <property type="molecule type" value="Genomic_DNA"/>
</dbReference>
<keyword evidence="12 15" id="KW-0170">Cobalt</keyword>
<feature type="binding site" evidence="15">
    <location>
        <position position="169"/>
    </location>
    <ligand>
        <name>Zn(2+)</name>
        <dbReference type="ChEBI" id="CHEBI:29105"/>
        <label>1</label>
    </ligand>
</feature>
<comment type="pathway">
    <text evidence="1 15">Amino-acid biosynthesis; L-lysine biosynthesis via DAP pathway; LL-2,6-diaminopimelate from (S)-tetrahydrodipicolinate (succinylase route): step 3/3.</text>
</comment>
<evidence type="ECO:0000256" key="6">
    <source>
        <dbReference type="ARBA" id="ARBA00022605"/>
    </source>
</evidence>
<keyword evidence="10 15" id="KW-0220">Diaminopimelate biosynthesis</keyword>
<dbReference type="GO" id="GO:0009014">
    <property type="term" value="F:succinyl-diaminopimelate desuccinylase activity"/>
    <property type="evidence" value="ECO:0007669"/>
    <property type="project" value="UniProtKB-EC"/>
</dbReference>
<evidence type="ECO:0000313" key="17">
    <source>
        <dbReference type="EMBL" id="MBW7569482.1"/>
    </source>
</evidence>
<dbReference type="Proteomes" id="UP000731465">
    <property type="component" value="Unassembled WGS sequence"/>
</dbReference>
<evidence type="ECO:0000256" key="4">
    <source>
        <dbReference type="ARBA" id="ARBA00011921"/>
    </source>
</evidence>
<protein>
    <recommendedName>
        <fullName evidence="5 15">Succinyl-diaminopimelate desuccinylase</fullName>
        <shortName evidence="15">SDAP desuccinylase</shortName>
        <ecNumber evidence="4 15">3.5.1.18</ecNumber>
    </recommendedName>
    <alternativeName>
        <fullName evidence="13 15">N-succinyl-LL-2,6-diaminoheptanedioate amidohydrolase</fullName>
    </alternativeName>
</protein>
<accession>A0ABS7DDV7</accession>
<evidence type="ECO:0000256" key="10">
    <source>
        <dbReference type="ARBA" id="ARBA00022915"/>
    </source>
</evidence>
<dbReference type="InterPro" id="IPR036264">
    <property type="entry name" value="Bact_exopeptidase_dim_dom"/>
</dbReference>
<evidence type="ECO:0000313" key="18">
    <source>
        <dbReference type="Proteomes" id="UP000731465"/>
    </source>
</evidence>
<dbReference type="CDD" id="cd03891">
    <property type="entry name" value="M20_DapE_proteobac"/>
    <property type="match status" value="1"/>
</dbReference>
<evidence type="ECO:0000256" key="14">
    <source>
        <dbReference type="ARBA" id="ARBA00051301"/>
    </source>
</evidence>
<keyword evidence="7 15" id="KW-0479">Metal-binding</keyword>
<feature type="binding site" evidence="15">
    <location>
        <position position="69"/>
    </location>
    <ligand>
        <name>Zn(2+)</name>
        <dbReference type="ChEBI" id="CHEBI:29105"/>
        <label>1</label>
    </ligand>
</feature>
<comment type="cofactor">
    <cofactor evidence="15">
        <name>Zn(2+)</name>
        <dbReference type="ChEBI" id="CHEBI:29105"/>
    </cofactor>
    <cofactor evidence="15">
        <name>Co(2+)</name>
        <dbReference type="ChEBI" id="CHEBI:48828"/>
    </cofactor>
    <text evidence="15">Binds 2 Zn(2+) or Co(2+) ions per subunit.</text>
</comment>
<evidence type="ECO:0000256" key="5">
    <source>
        <dbReference type="ARBA" id="ARBA00022391"/>
    </source>
</evidence>
<evidence type="ECO:0000256" key="12">
    <source>
        <dbReference type="ARBA" id="ARBA00023285"/>
    </source>
</evidence>
<dbReference type="HAMAP" id="MF_01690">
    <property type="entry name" value="DapE"/>
    <property type="match status" value="1"/>
</dbReference>